<evidence type="ECO:0000313" key="4">
    <source>
        <dbReference type="Proteomes" id="UP001619887"/>
    </source>
</evidence>
<dbReference type="Pfam" id="PF13837">
    <property type="entry name" value="Myb_DNA-bind_4"/>
    <property type="match status" value="1"/>
</dbReference>
<reference evidence="3 4" key="2">
    <citation type="journal article" date="2024" name="G3 (Bethesda)">
        <title>The genome of the cryopelagic Antarctic bald notothen, Trematomus borchgrevinki.</title>
        <authorList>
            <person name="Rayamajhi N."/>
            <person name="Rivera-Colon A.G."/>
            <person name="Minhas B.F."/>
            <person name="Cheng C.C."/>
            <person name="Catchen J.M."/>
        </authorList>
    </citation>
    <scope>NUCLEOTIDE SEQUENCE [LARGE SCALE GENOMIC DNA]</scope>
    <source>
        <strain evidence="3">AGRC-2024</strain>
    </source>
</reference>
<accession>A0ABD2G283</accession>
<sequence length="200" mass="21841">MTDKRRSFTDAEALALISARVNMEHMFSGKRNAAKSGWEQVVKEMGLEGQVTGPQASKKWDNLKTKYKELKNPPTGTGTDGGEASAATWPWFEAMHEAIGGRPSIQPPTLVASCPLSSHGQTAAEASTSAEEGPSQVSLSSEEEPVPSTSSQPPPKRPRRRSSVLAFLKKQAEKDEARDEALYEQNERLVHLIAELVKKK</sequence>
<proteinExistence type="predicted"/>
<evidence type="ECO:0000259" key="2">
    <source>
        <dbReference type="Pfam" id="PF13837"/>
    </source>
</evidence>
<evidence type="ECO:0000256" key="1">
    <source>
        <dbReference type="SAM" id="MobiDB-lite"/>
    </source>
</evidence>
<dbReference type="EMBL" id="JBIYXZ010002083">
    <property type="protein sequence ID" value="KAL3048076.1"/>
    <property type="molecule type" value="Genomic_DNA"/>
</dbReference>
<organism evidence="3 4">
    <name type="scientific">Pagothenia borchgrevinki</name>
    <name type="common">Bald rockcod</name>
    <name type="synonym">Trematomus borchgrevinki</name>
    <dbReference type="NCBI Taxonomy" id="8213"/>
    <lineage>
        <taxon>Eukaryota</taxon>
        <taxon>Metazoa</taxon>
        <taxon>Chordata</taxon>
        <taxon>Craniata</taxon>
        <taxon>Vertebrata</taxon>
        <taxon>Euteleostomi</taxon>
        <taxon>Actinopterygii</taxon>
        <taxon>Neopterygii</taxon>
        <taxon>Teleostei</taxon>
        <taxon>Neoteleostei</taxon>
        <taxon>Acanthomorphata</taxon>
        <taxon>Eupercaria</taxon>
        <taxon>Perciformes</taxon>
        <taxon>Notothenioidei</taxon>
        <taxon>Nototheniidae</taxon>
        <taxon>Pagothenia</taxon>
    </lineage>
</organism>
<reference evidence="3 4" key="1">
    <citation type="journal article" date="2022" name="G3 (Bethesda)">
        <title>Evaluating Illumina-, Nanopore-, and PacBio-based genome assembly strategies with the bald notothen, Trematomus borchgrevinki.</title>
        <authorList>
            <person name="Rayamajhi N."/>
            <person name="Cheng C.C."/>
            <person name="Catchen J.M."/>
        </authorList>
    </citation>
    <scope>NUCLEOTIDE SEQUENCE [LARGE SCALE GENOMIC DNA]</scope>
    <source>
        <strain evidence="3">AGRC-2024</strain>
    </source>
</reference>
<feature type="compositionally biased region" description="Low complexity" evidence="1">
    <location>
        <begin position="122"/>
        <end position="151"/>
    </location>
</feature>
<dbReference type="AlphaFoldDB" id="A0ABD2G283"/>
<gene>
    <name evidence="3" type="ORF">OYC64_006785</name>
</gene>
<feature type="domain" description="Myb/SANT-like DNA-binding" evidence="2">
    <location>
        <begin position="5"/>
        <end position="97"/>
    </location>
</feature>
<dbReference type="Proteomes" id="UP001619887">
    <property type="component" value="Unassembled WGS sequence"/>
</dbReference>
<protein>
    <recommendedName>
        <fullName evidence="2">Myb/SANT-like DNA-binding domain-containing protein</fullName>
    </recommendedName>
</protein>
<dbReference type="InterPro" id="IPR044822">
    <property type="entry name" value="Myb_DNA-bind_4"/>
</dbReference>
<feature type="compositionally biased region" description="Basic and acidic residues" evidence="1">
    <location>
        <begin position="170"/>
        <end position="180"/>
    </location>
</feature>
<feature type="region of interest" description="Disordered" evidence="1">
    <location>
        <begin position="101"/>
        <end position="180"/>
    </location>
</feature>
<dbReference type="Gene3D" id="1.10.10.60">
    <property type="entry name" value="Homeodomain-like"/>
    <property type="match status" value="1"/>
</dbReference>
<evidence type="ECO:0000313" key="3">
    <source>
        <dbReference type="EMBL" id="KAL3048076.1"/>
    </source>
</evidence>
<comment type="caution">
    <text evidence="3">The sequence shown here is derived from an EMBL/GenBank/DDBJ whole genome shotgun (WGS) entry which is preliminary data.</text>
</comment>
<keyword evidence="4" id="KW-1185">Reference proteome</keyword>
<name>A0ABD2G283_PAGBO</name>